<dbReference type="Proteomes" id="UP001301958">
    <property type="component" value="Unassembled WGS sequence"/>
</dbReference>
<accession>A0AAN7H8E3</accession>
<feature type="compositionally biased region" description="Basic residues" evidence="1">
    <location>
        <begin position="1"/>
        <end position="13"/>
    </location>
</feature>
<evidence type="ECO:0000313" key="2">
    <source>
        <dbReference type="EMBL" id="KAK4231980.1"/>
    </source>
</evidence>
<reference evidence="2" key="1">
    <citation type="journal article" date="2023" name="Mol. Phylogenet. Evol.">
        <title>Genome-scale phylogeny and comparative genomics of the fungal order Sordariales.</title>
        <authorList>
            <person name="Hensen N."/>
            <person name="Bonometti L."/>
            <person name="Westerberg I."/>
            <person name="Brannstrom I.O."/>
            <person name="Guillou S."/>
            <person name="Cros-Aarteil S."/>
            <person name="Calhoun S."/>
            <person name="Haridas S."/>
            <person name="Kuo A."/>
            <person name="Mondo S."/>
            <person name="Pangilinan J."/>
            <person name="Riley R."/>
            <person name="LaButti K."/>
            <person name="Andreopoulos B."/>
            <person name="Lipzen A."/>
            <person name="Chen C."/>
            <person name="Yan M."/>
            <person name="Daum C."/>
            <person name="Ng V."/>
            <person name="Clum A."/>
            <person name="Steindorff A."/>
            <person name="Ohm R.A."/>
            <person name="Martin F."/>
            <person name="Silar P."/>
            <person name="Natvig D.O."/>
            <person name="Lalanne C."/>
            <person name="Gautier V."/>
            <person name="Ament-Velasquez S.L."/>
            <person name="Kruys A."/>
            <person name="Hutchinson M.I."/>
            <person name="Powell A.J."/>
            <person name="Barry K."/>
            <person name="Miller A.N."/>
            <person name="Grigoriev I.V."/>
            <person name="Debuchy R."/>
            <person name="Gladieux P."/>
            <person name="Hiltunen Thoren M."/>
            <person name="Johannesson H."/>
        </authorList>
    </citation>
    <scope>NUCLEOTIDE SEQUENCE</scope>
    <source>
        <strain evidence="2">CBS 990.96</strain>
    </source>
</reference>
<proteinExistence type="predicted"/>
<keyword evidence="3" id="KW-1185">Reference proteome</keyword>
<feature type="compositionally biased region" description="Basic and acidic residues" evidence="1">
    <location>
        <begin position="14"/>
        <end position="30"/>
    </location>
</feature>
<gene>
    <name evidence="2" type="ORF">QBC38DRAFT_179044</name>
</gene>
<sequence length="354" mass="39209">MSKPRSPKAAKVTHLKDGLTPEQQSEQRIKELKNKERAFIAASRRKDRSFDKRLKSALEASAVHKELTGKGLKITEEVILNDELYEEEEDERTRAAHYRHRMSLQHPQLGLVAQHPVDEEFARIYPSISSRRLSWHLSMQENPDFSQGPRPSFAHHPSQHGSYTSRAAPSYDIRRSGYSAVKPLPQQSPVEHPARYRRASAGALPANSSPRAAPAPITAPASVVSDDSFSPFSNPGSNPSSMSSPRTESDTASLATSSNLTHAQQLPLQVHGDFPTSLVDLPMDYVMVDQQNIDLGVQQSMDSMGQYDDLFEYNFSMTPLGSDPSPETALPPPVESDSFDEFLVNWDSISEGTG</sequence>
<dbReference type="EMBL" id="MU865290">
    <property type="protein sequence ID" value="KAK4231980.1"/>
    <property type="molecule type" value="Genomic_DNA"/>
</dbReference>
<reference evidence="2" key="2">
    <citation type="submission" date="2023-05" db="EMBL/GenBank/DDBJ databases">
        <authorList>
            <consortium name="Lawrence Berkeley National Laboratory"/>
            <person name="Steindorff A."/>
            <person name="Hensen N."/>
            <person name="Bonometti L."/>
            <person name="Westerberg I."/>
            <person name="Brannstrom I.O."/>
            <person name="Guillou S."/>
            <person name="Cros-Aarteil S."/>
            <person name="Calhoun S."/>
            <person name="Haridas S."/>
            <person name="Kuo A."/>
            <person name="Mondo S."/>
            <person name="Pangilinan J."/>
            <person name="Riley R."/>
            <person name="Labutti K."/>
            <person name="Andreopoulos B."/>
            <person name="Lipzen A."/>
            <person name="Chen C."/>
            <person name="Yanf M."/>
            <person name="Daum C."/>
            <person name="Ng V."/>
            <person name="Clum A."/>
            <person name="Ohm R."/>
            <person name="Martin F."/>
            <person name="Silar P."/>
            <person name="Natvig D."/>
            <person name="Lalanne C."/>
            <person name="Gautier V."/>
            <person name="Ament-Velasquez S.L."/>
            <person name="Kruys A."/>
            <person name="Hutchinson M.I."/>
            <person name="Powell A.J."/>
            <person name="Barry K."/>
            <person name="Miller A.N."/>
            <person name="Grigoriev I.V."/>
            <person name="Debuchy R."/>
            <person name="Gladieux P."/>
            <person name="Thoren M.H."/>
            <person name="Johannesson H."/>
        </authorList>
    </citation>
    <scope>NUCLEOTIDE SEQUENCE</scope>
    <source>
        <strain evidence="2">CBS 990.96</strain>
    </source>
</reference>
<feature type="region of interest" description="Disordered" evidence="1">
    <location>
        <begin position="319"/>
        <end position="338"/>
    </location>
</feature>
<protein>
    <submittedName>
        <fullName evidence="2">Uncharacterized protein</fullName>
    </submittedName>
</protein>
<organism evidence="2 3">
    <name type="scientific">Podospora fimiseda</name>
    <dbReference type="NCBI Taxonomy" id="252190"/>
    <lineage>
        <taxon>Eukaryota</taxon>
        <taxon>Fungi</taxon>
        <taxon>Dikarya</taxon>
        <taxon>Ascomycota</taxon>
        <taxon>Pezizomycotina</taxon>
        <taxon>Sordariomycetes</taxon>
        <taxon>Sordariomycetidae</taxon>
        <taxon>Sordariales</taxon>
        <taxon>Podosporaceae</taxon>
        <taxon>Podospora</taxon>
    </lineage>
</organism>
<feature type="region of interest" description="Disordered" evidence="1">
    <location>
        <begin position="201"/>
        <end position="256"/>
    </location>
</feature>
<feature type="region of interest" description="Disordered" evidence="1">
    <location>
        <begin position="141"/>
        <end position="168"/>
    </location>
</feature>
<comment type="caution">
    <text evidence="2">The sequence shown here is derived from an EMBL/GenBank/DDBJ whole genome shotgun (WGS) entry which is preliminary data.</text>
</comment>
<feature type="region of interest" description="Disordered" evidence="1">
    <location>
        <begin position="1"/>
        <end position="30"/>
    </location>
</feature>
<dbReference type="AlphaFoldDB" id="A0AAN7H8E3"/>
<name>A0AAN7H8E3_9PEZI</name>
<feature type="compositionally biased region" description="Low complexity" evidence="1">
    <location>
        <begin position="203"/>
        <end position="245"/>
    </location>
</feature>
<evidence type="ECO:0000313" key="3">
    <source>
        <dbReference type="Proteomes" id="UP001301958"/>
    </source>
</evidence>
<evidence type="ECO:0000256" key="1">
    <source>
        <dbReference type="SAM" id="MobiDB-lite"/>
    </source>
</evidence>